<dbReference type="STRING" id="497964.CfE428DRAFT_4088"/>
<evidence type="ECO:0000313" key="2">
    <source>
        <dbReference type="Proteomes" id="UP000005824"/>
    </source>
</evidence>
<dbReference type="InParanoid" id="B4D599"/>
<evidence type="ECO:0000313" key="1">
    <source>
        <dbReference type="EMBL" id="EDY18304.1"/>
    </source>
</evidence>
<dbReference type="AlphaFoldDB" id="B4D599"/>
<reference evidence="1 2" key="1">
    <citation type="journal article" date="2011" name="J. Bacteriol.">
        <title>Genome sequence of Chthoniobacter flavus Ellin428, an aerobic heterotrophic soil bacterium.</title>
        <authorList>
            <person name="Kant R."/>
            <person name="van Passel M.W."/>
            <person name="Palva A."/>
            <person name="Lucas S."/>
            <person name="Lapidus A."/>
            <person name="Glavina Del Rio T."/>
            <person name="Dalin E."/>
            <person name="Tice H."/>
            <person name="Bruce D."/>
            <person name="Goodwin L."/>
            <person name="Pitluck S."/>
            <person name="Larimer F.W."/>
            <person name="Land M.L."/>
            <person name="Hauser L."/>
            <person name="Sangwan P."/>
            <person name="de Vos W.M."/>
            <person name="Janssen P.H."/>
            <person name="Smidt H."/>
        </authorList>
    </citation>
    <scope>NUCLEOTIDE SEQUENCE [LARGE SCALE GENOMIC DNA]</scope>
    <source>
        <strain evidence="1 2">Ellin428</strain>
    </source>
</reference>
<dbReference type="Proteomes" id="UP000005824">
    <property type="component" value="Unassembled WGS sequence"/>
</dbReference>
<organism evidence="1 2">
    <name type="scientific">Chthoniobacter flavus Ellin428</name>
    <dbReference type="NCBI Taxonomy" id="497964"/>
    <lineage>
        <taxon>Bacteria</taxon>
        <taxon>Pseudomonadati</taxon>
        <taxon>Verrucomicrobiota</taxon>
        <taxon>Spartobacteria</taxon>
        <taxon>Chthoniobacterales</taxon>
        <taxon>Chthoniobacteraceae</taxon>
        <taxon>Chthoniobacter</taxon>
    </lineage>
</organism>
<sequence length="57" mass="6184">MRPASARADFEVLHVVHELEPPGTGVSLRSRRVQNCSRDGASKVVMNGGGAVRLRKQ</sequence>
<gene>
    <name evidence="1" type="ORF">CfE428DRAFT_4088</name>
</gene>
<name>B4D599_9BACT</name>
<proteinExistence type="predicted"/>
<accession>B4D599</accession>
<comment type="caution">
    <text evidence="1">The sequence shown here is derived from an EMBL/GenBank/DDBJ whole genome shotgun (WGS) entry which is preliminary data.</text>
</comment>
<protein>
    <submittedName>
        <fullName evidence="1">Uncharacterized protein</fullName>
    </submittedName>
</protein>
<keyword evidence="2" id="KW-1185">Reference proteome</keyword>
<dbReference type="EMBL" id="ABVL01000013">
    <property type="protein sequence ID" value="EDY18304.1"/>
    <property type="molecule type" value="Genomic_DNA"/>
</dbReference>